<dbReference type="RefSeq" id="WP_136892382.1">
    <property type="nucleotide sequence ID" value="NZ_SWJE01000001.1"/>
</dbReference>
<keyword evidence="3" id="KW-1185">Reference proteome</keyword>
<name>A0A4U1IFS8_9BURK</name>
<dbReference type="AlphaFoldDB" id="A0A4U1IFS8"/>
<feature type="signal peptide" evidence="1">
    <location>
        <begin position="1"/>
        <end position="19"/>
    </location>
</feature>
<protein>
    <recommendedName>
        <fullName evidence="4">Pilus assembly protein</fullName>
    </recommendedName>
</protein>
<evidence type="ECO:0000313" key="2">
    <source>
        <dbReference type="EMBL" id="TKC92599.1"/>
    </source>
</evidence>
<evidence type="ECO:0000256" key="1">
    <source>
        <dbReference type="SAM" id="SignalP"/>
    </source>
</evidence>
<sequence length="101" mass="10551">MKFKLTPFRTVVCIGACFALNGCLSSTPHWDQTFGDSIHQVTAMQVLNPQAGQNDDPVNGIDGSAANSLMANYDKSFTAPPPPMNMFTIGVGAPSGSSSGN</sequence>
<reference evidence="2 3" key="1">
    <citation type="submission" date="2019-04" db="EMBL/GenBank/DDBJ databases">
        <title>Trinickia sp. 7GSK02, isolated from subtropical forest soil.</title>
        <authorList>
            <person name="Gao Z.-H."/>
            <person name="Qiu L.-H."/>
        </authorList>
    </citation>
    <scope>NUCLEOTIDE SEQUENCE [LARGE SCALE GENOMIC DNA]</scope>
    <source>
        <strain evidence="2 3">7GSK02</strain>
    </source>
</reference>
<gene>
    <name evidence="2" type="ORF">FAZ69_02715</name>
</gene>
<evidence type="ECO:0008006" key="4">
    <source>
        <dbReference type="Google" id="ProtNLM"/>
    </source>
</evidence>
<keyword evidence="1" id="KW-0732">Signal</keyword>
<dbReference type="EMBL" id="SWJE01000001">
    <property type="protein sequence ID" value="TKC92599.1"/>
    <property type="molecule type" value="Genomic_DNA"/>
</dbReference>
<organism evidence="2 3">
    <name type="scientific">Trinickia terrae</name>
    <dbReference type="NCBI Taxonomy" id="2571161"/>
    <lineage>
        <taxon>Bacteria</taxon>
        <taxon>Pseudomonadati</taxon>
        <taxon>Pseudomonadota</taxon>
        <taxon>Betaproteobacteria</taxon>
        <taxon>Burkholderiales</taxon>
        <taxon>Burkholderiaceae</taxon>
        <taxon>Trinickia</taxon>
    </lineage>
</organism>
<dbReference type="Proteomes" id="UP000305539">
    <property type="component" value="Unassembled WGS sequence"/>
</dbReference>
<feature type="chain" id="PRO_5020870144" description="Pilus assembly protein" evidence="1">
    <location>
        <begin position="20"/>
        <end position="101"/>
    </location>
</feature>
<comment type="caution">
    <text evidence="2">The sequence shown here is derived from an EMBL/GenBank/DDBJ whole genome shotgun (WGS) entry which is preliminary data.</text>
</comment>
<dbReference type="OrthoDB" id="8537668at2"/>
<accession>A0A4U1IFS8</accession>
<proteinExistence type="predicted"/>
<evidence type="ECO:0000313" key="3">
    <source>
        <dbReference type="Proteomes" id="UP000305539"/>
    </source>
</evidence>